<evidence type="ECO:0000256" key="3">
    <source>
        <dbReference type="ARBA" id="ARBA00012665"/>
    </source>
</evidence>
<evidence type="ECO:0000256" key="4">
    <source>
        <dbReference type="ARBA" id="ARBA00022679"/>
    </source>
</evidence>
<dbReference type="GO" id="GO:0052381">
    <property type="term" value="F:tRNA dimethylallyltransferase activity"/>
    <property type="evidence" value="ECO:0007669"/>
    <property type="project" value="UniProtKB-EC"/>
</dbReference>
<name>A0A382DUJ6_9ZZZZ</name>
<feature type="non-terminal residue" evidence="10">
    <location>
        <position position="1"/>
    </location>
</feature>
<dbReference type="Gene3D" id="3.40.50.300">
    <property type="entry name" value="P-loop containing nucleotide triphosphate hydrolases"/>
    <property type="match status" value="1"/>
</dbReference>
<dbReference type="InterPro" id="IPR027417">
    <property type="entry name" value="P-loop_NTPase"/>
</dbReference>
<dbReference type="GO" id="GO:0005524">
    <property type="term" value="F:ATP binding"/>
    <property type="evidence" value="ECO:0007669"/>
    <property type="project" value="UniProtKB-KW"/>
</dbReference>
<evidence type="ECO:0000313" key="10">
    <source>
        <dbReference type="EMBL" id="SVB41227.1"/>
    </source>
</evidence>
<dbReference type="EC" id="2.5.1.75" evidence="3"/>
<dbReference type="AlphaFoldDB" id="A0A382DUJ6"/>
<dbReference type="HAMAP" id="MF_00185">
    <property type="entry name" value="IPP_trans"/>
    <property type="match status" value="1"/>
</dbReference>
<dbReference type="PANTHER" id="PTHR11088">
    <property type="entry name" value="TRNA DIMETHYLALLYLTRANSFERASE"/>
    <property type="match status" value="1"/>
</dbReference>
<evidence type="ECO:0000256" key="9">
    <source>
        <dbReference type="ARBA" id="ARBA00049563"/>
    </source>
</evidence>
<organism evidence="10">
    <name type="scientific">marine metagenome</name>
    <dbReference type="NCBI Taxonomy" id="408172"/>
    <lineage>
        <taxon>unclassified sequences</taxon>
        <taxon>metagenomes</taxon>
        <taxon>ecological metagenomes</taxon>
    </lineage>
</organism>
<sequence length="313" mass="34630">VTNSPITNVPLLVIVGPTAVGKSTMAMQLASRYFGEIINGDSRQVYRGMEIGTSAPSEADRASIPHHLYGIADPSDGFSLSQFIPLATQTIKTIQYKHRLPILVGGTGQYINGLVQGWTVLRVPPNPALRERLETLLASDGVEELSTRLEVLDPTAAARVDRRNPRRVIRAIEVAEATGPTSDAPQKLTPPYDMFILGLTTRSRAELHNRIDERVDKMIAEGWIEEVRSLMAKGYAANLPALSSMGYRELMQHLVGELPLEEAVRLIKLAHHRLARNQYTWFKATDPRIHWLVIGNKCAKEAEALVSGWLGSR</sequence>
<dbReference type="PANTHER" id="PTHR11088:SF60">
    <property type="entry name" value="TRNA DIMETHYLALLYLTRANSFERASE"/>
    <property type="match status" value="1"/>
</dbReference>
<keyword evidence="6" id="KW-0547">Nucleotide-binding</keyword>
<comment type="similarity">
    <text evidence="2">Belongs to the IPP transferase family.</text>
</comment>
<proteinExistence type="inferred from homology"/>
<keyword evidence="8" id="KW-0460">Magnesium</keyword>
<evidence type="ECO:0000256" key="1">
    <source>
        <dbReference type="ARBA" id="ARBA00001946"/>
    </source>
</evidence>
<comment type="cofactor">
    <cofactor evidence="1">
        <name>Mg(2+)</name>
        <dbReference type="ChEBI" id="CHEBI:18420"/>
    </cofactor>
</comment>
<keyword evidence="4" id="KW-0808">Transferase</keyword>
<keyword evidence="7" id="KW-0067">ATP-binding</keyword>
<evidence type="ECO:0000256" key="8">
    <source>
        <dbReference type="ARBA" id="ARBA00022842"/>
    </source>
</evidence>
<dbReference type="NCBIfam" id="TIGR00174">
    <property type="entry name" value="miaA"/>
    <property type="match status" value="1"/>
</dbReference>
<accession>A0A382DUJ6</accession>
<gene>
    <name evidence="10" type="ORF">METZ01_LOCUS194081</name>
</gene>
<evidence type="ECO:0000256" key="2">
    <source>
        <dbReference type="ARBA" id="ARBA00005842"/>
    </source>
</evidence>
<evidence type="ECO:0000256" key="5">
    <source>
        <dbReference type="ARBA" id="ARBA00022694"/>
    </source>
</evidence>
<dbReference type="EMBL" id="UINC01040816">
    <property type="protein sequence ID" value="SVB41227.1"/>
    <property type="molecule type" value="Genomic_DNA"/>
</dbReference>
<dbReference type="Pfam" id="PF01715">
    <property type="entry name" value="IPPT"/>
    <property type="match status" value="1"/>
</dbReference>
<keyword evidence="5" id="KW-0819">tRNA processing</keyword>
<evidence type="ECO:0000256" key="7">
    <source>
        <dbReference type="ARBA" id="ARBA00022840"/>
    </source>
</evidence>
<comment type="catalytic activity">
    <reaction evidence="9">
        <text>adenosine(37) in tRNA + dimethylallyl diphosphate = N(6)-dimethylallyladenosine(37) in tRNA + diphosphate</text>
        <dbReference type="Rhea" id="RHEA:26482"/>
        <dbReference type="Rhea" id="RHEA-COMP:10162"/>
        <dbReference type="Rhea" id="RHEA-COMP:10375"/>
        <dbReference type="ChEBI" id="CHEBI:33019"/>
        <dbReference type="ChEBI" id="CHEBI:57623"/>
        <dbReference type="ChEBI" id="CHEBI:74411"/>
        <dbReference type="ChEBI" id="CHEBI:74415"/>
        <dbReference type="EC" id="2.5.1.75"/>
    </reaction>
</comment>
<dbReference type="SUPFAM" id="SSF52540">
    <property type="entry name" value="P-loop containing nucleoside triphosphate hydrolases"/>
    <property type="match status" value="1"/>
</dbReference>
<dbReference type="Gene3D" id="1.10.20.140">
    <property type="match status" value="1"/>
</dbReference>
<dbReference type="InterPro" id="IPR039657">
    <property type="entry name" value="Dimethylallyltransferase"/>
</dbReference>
<evidence type="ECO:0000256" key="6">
    <source>
        <dbReference type="ARBA" id="ARBA00022741"/>
    </source>
</evidence>
<reference evidence="10" key="1">
    <citation type="submission" date="2018-05" db="EMBL/GenBank/DDBJ databases">
        <authorList>
            <person name="Lanie J.A."/>
            <person name="Ng W.-L."/>
            <person name="Kazmierczak K.M."/>
            <person name="Andrzejewski T.M."/>
            <person name="Davidsen T.M."/>
            <person name="Wayne K.J."/>
            <person name="Tettelin H."/>
            <person name="Glass J.I."/>
            <person name="Rusch D."/>
            <person name="Podicherti R."/>
            <person name="Tsui H.-C.T."/>
            <person name="Winkler M.E."/>
        </authorList>
    </citation>
    <scope>NUCLEOTIDE SEQUENCE</scope>
</reference>
<dbReference type="GO" id="GO:0006400">
    <property type="term" value="P:tRNA modification"/>
    <property type="evidence" value="ECO:0007669"/>
    <property type="project" value="TreeGrafter"/>
</dbReference>
<dbReference type="InterPro" id="IPR018022">
    <property type="entry name" value="IPT"/>
</dbReference>
<protein>
    <recommendedName>
        <fullName evidence="3">tRNA dimethylallyltransferase</fullName>
        <ecNumber evidence="3">2.5.1.75</ecNumber>
    </recommendedName>
</protein>